<comment type="caution">
    <text evidence="1">The sequence shown here is derived from an EMBL/GenBank/DDBJ whole genome shotgun (WGS) entry which is preliminary data.</text>
</comment>
<organism evidence="1 2">
    <name type="scientific">Acrocarpospora pleiomorpha</name>
    <dbReference type="NCBI Taxonomy" id="90975"/>
    <lineage>
        <taxon>Bacteria</taxon>
        <taxon>Bacillati</taxon>
        <taxon>Actinomycetota</taxon>
        <taxon>Actinomycetes</taxon>
        <taxon>Streptosporangiales</taxon>
        <taxon>Streptosporangiaceae</taxon>
        <taxon>Acrocarpospora</taxon>
    </lineage>
</organism>
<evidence type="ECO:0000313" key="1">
    <source>
        <dbReference type="EMBL" id="GES21577.1"/>
    </source>
</evidence>
<dbReference type="OrthoDB" id="5521887at2"/>
<dbReference type="EMBL" id="BLAF01000024">
    <property type="protein sequence ID" value="GES21577.1"/>
    <property type="molecule type" value="Genomic_DNA"/>
</dbReference>
<name>A0A5M3XJD2_9ACTN</name>
<evidence type="ECO:0008006" key="3">
    <source>
        <dbReference type="Google" id="ProtNLM"/>
    </source>
</evidence>
<reference evidence="1 2" key="1">
    <citation type="submission" date="2019-10" db="EMBL/GenBank/DDBJ databases">
        <title>Whole genome shotgun sequence of Acrocarpospora pleiomorpha NBRC 16267.</title>
        <authorList>
            <person name="Ichikawa N."/>
            <person name="Kimura A."/>
            <person name="Kitahashi Y."/>
            <person name="Komaki H."/>
            <person name="Oguchi A."/>
        </authorList>
    </citation>
    <scope>NUCLEOTIDE SEQUENCE [LARGE SCALE GENOMIC DNA]</scope>
    <source>
        <strain evidence="1 2">NBRC 16267</strain>
    </source>
</reference>
<proteinExistence type="predicted"/>
<protein>
    <recommendedName>
        <fullName evidence="3">NB-ARC domain-containing protein</fullName>
    </recommendedName>
</protein>
<keyword evidence="2" id="KW-1185">Reference proteome</keyword>
<evidence type="ECO:0000313" key="2">
    <source>
        <dbReference type="Proteomes" id="UP000377595"/>
    </source>
</evidence>
<dbReference type="RefSeq" id="WP_155346564.1">
    <property type="nucleotide sequence ID" value="NZ_BAAAHM010000005.1"/>
</dbReference>
<accession>A0A5M3XJD2</accession>
<sequence length="157" mass="16746">MLIVLDNAVDAAQVRPLLPGGSTSAVLVTSRARLTPPETRLAELSHGDLCVRERLTAGHDLDHHPAAGELFKLLGVLDLPEVTTPVAALMDGDTDDVQPLLDALIQAQLLESRAPDRYRMPVLIRLFARSQAAHTAAGRAAHSYLLSAPLLLNLIGA</sequence>
<dbReference type="Proteomes" id="UP000377595">
    <property type="component" value="Unassembled WGS sequence"/>
</dbReference>
<dbReference type="AlphaFoldDB" id="A0A5M3XJD2"/>
<gene>
    <name evidence="1" type="ORF">Aple_044730</name>
</gene>